<organism evidence="1 2">
    <name type="scientific">Canavalia gladiata</name>
    <name type="common">Sword bean</name>
    <name type="synonym">Dolichos gladiatus</name>
    <dbReference type="NCBI Taxonomy" id="3824"/>
    <lineage>
        <taxon>Eukaryota</taxon>
        <taxon>Viridiplantae</taxon>
        <taxon>Streptophyta</taxon>
        <taxon>Embryophyta</taxon>
        <taxon>Tracheophyta</taxon>
        <taxon>Spermatophyta</taxon>
        <taxon>Magnoliopsida</taxon>
        <taxon>eudicotyledons</taxon>
        <taxon>Gunneridae</taxon>
        <taxon>Pentapetalae</taxon>
        <taxon>rosids</taxon>
        <taxon>fabids</taxon>
        <taxon>Fabales</taxon>
        <taxon>Fabaceae</taxon>
        <taxon>Papilionoideae</taxon>
        <taxon>50 kb inversion clade</taxon>
        <taxon>NPAAA clade</taxon>
        <taxon>indigoferoid/millettioid clade</taxon>
        <taxon>Phaseoleae</taxon>
        <taxon>Canavalia</taxon>
    </lineage>
</organism>
<name>A0AAN9K9Y4_CANGL</name>
<accession>A0AAN9K9Y4</accession>
<evidence type="ECO:0000313" key="1">
    <source>
        <dbReference type="EMBL" id="KAK7313650.1"/>
    </source>
</evidence>
<sequence length="104" mass="11545">MEEIQLRAIAEQNVDTKVNQKQIVVTKGAATTESLAAVTARILAQETTPRHKVFTLDFMVSITSIPLIELALGNAIFSPVYKNLFDPSHAFYSKICHRQSESLV</sequence>
<reference evidence="1 2" key="1">
    <citation type="submission" date="2024-01" db="EMBL/GenBank/DDBJ databases">
        <title>The genomes of 5 underutilized Papilionoideae crops provide insights into root nodulation and disease resistanc.</title>
        <authorList>
            <person name="Jiang F."/>
        </authorList>
    </citation>
    <scope>NUCLEOTIDE SEQUENCE [LARGE SCALE GENOMIC DNA]</scope>
    <source>
        <strain evidence="1">LVBAO_FW01</strain>
        <tissue evidence="1">Leaves</tissue>
    </source>
</reference>
<keyword evidence="2" id="KW-1185">Reference proteome</keyword>
<dbReference type="Proteomes" id="UP001367508">
    <property type="component" value="Unassembled WGS sequence"/>
</dbReference>
<gene>
    <name evidence="1" type="ORF">VNO77_38840</name>
</gene>
<protein>
    <submittedName>
        <fullName evidence="1">Uncharacterized protein</fullName>
    </submittedName>
</protein>
<comment type="caution">
    <text evidence="1">The sequence shown here is derived from an EMBL/GenBank/DDBJ whole genome shotgun (WGS) entry which is preliminary data.</text>
</comment>
<evidence type="ECO:0000313" key="2">
    <source>
        <dbReference type="Proteomes" id="UP001367508"/>
    </source>
</evidence>
<dbReference type="EMBL" id="JAYMYQ010000009">
    <property type="protein sequence ID" value="KAK7313650.1"/>
    <property type="molecule type" value="Genomic_DNA"/>
</dbReference>
<proteinExistence type="predicted"/>
<dbReference type="AlphaFoldDB" id="A0AAN9K9Y4"/>